<dbReference type="Proteomes" id="UP000694300">
    <property type="component" value="Unassembled WGS sequence"/>
</dbReference>
<dbReference type="PANTHER" id="PTHR46696">
    <property type="entry name" value="P450, PUTATIVE (EUROFUNG)-RELATED"/>
    <property type="match status" value="1"/>
</dbReference>
<comment type="caution">
    <text evidence="2">The sequence shown here is derived from an EMBL/GenBank/DDBJ whole genome shotgun (WGS) entry which is preliminary data.</text>
</comment>
<dbReference type="PANTHER" id="PTHR46696:SF6">
    <property type="entry name" value="P450, PUTATIVE (EUROFUNG)-RELATED"/>
    <property type="match status" value="1"/>
</dbReference>
<reference evidence="2 3" key="1">
    <citation type="submission" date="2020-11" db="EMBL/GenBank/DDBJ databases">
        <title>Pseudonocardia abyssalis sp. nov. and Pseudonocardia oceani sp. nov., description and phylogenomic analysis of two novel actinomycetes isolated from the deep Southern Ocean.</title>
        <authorList>
            <person name="Parra J."/>
        </authorList>
    </citation>
    <scope>NUCLEOTIDE SEQUENCE [LARGE SCALE GENOMIC DNA]</scope>
    <source>
        <strain evidence="3">KRD185</strain>
    </source>
</reference>
<gene>
    <name evidence="2" type="ORF">I4I82_00480</name>
</gene>
<protein>
    <submittedName>
        <fullName evidence="2">Cytochrome P450</fullName>
    </submittedName>
</protein>
<evidence type="ECO:0000313" key="3">
    <source>
        <dbReference type="Proteomes" id="UP000694300"/>
    </source>
</evidence>
<sequence>MSTDDIEGETVLLAIAAAHRDPERFPDPGRFDPDRDLRGHLAFGWGSACAPGRRWPGAS</sequence>
<dbReference type="InterPro" id="IPR001128">
    <property type="entry name" value="Cyt_P450"/>
</dbReference>
<name>A0ABS6U1P6_9PSEU</name>
<keyword evidence="3" id="KW-1185">Reference proteome</keyword>
<evidence type="ECO:0000256" key="1">
    <source>
        <dbReference type="ARBA" id="ARBA00010617"/>
    </source>
</evidence>
<dbReference type="Pfam" id="PF00067">
    <property type="entry name" value="p450"/>
    <property type="match status" value="1"/>
</dbReference>
<accession>A0ABS6U1P6</accession>
<comment type="similarity">
    <text evidence="1">Belongs to the cytochrome P450 family.</text>
</comment>
<proteinExistence type="inferred from homology"/>
<dbReference type="RefSeq" id="WP_218590393.1">
    <property type="nucleotide sequence ID" value="NZ_JADQDE010000037.1"/>
</dbReference>
<dbReference type="EMBL" id="JADQDF010000001">
    <property type="protein sequence ID" value="MBW0126173.1"/>
    <property type="molecule type" value="Genomic_DNA"/>
</dbReference>
<organism evidence="2 3">
    <name type="scientific">Pseudonocardia oceani</name>
    <dbReference type="NCBI Taxonomy" id="2792013"/>
    <lineage>
        <taxon>Bacteria</taxon>
        <taxon>Bacillati</taxon>
        <taxon>Actinomycetota</taxon>
        <taxon>Actinomycetes</taxon>
        <taxon>Pseudonocardiales</taxon>
        <taxon>Pseudonocardiaceae</taxon>
        <taxon>Pseudonocardia</taxon>
    </lineage>
</organism>
<evidence type="ECO:0000313" key="2">
    <source>
        <dbReference type="EMBL" id="MBW0126173.1"/>
    </source>
</evidence>